<dbReference type="Proteomes" id="UP000046395">
    <property type="component" value="Unassembled WGS sequence"/>
</dbReference>
<name>A0A5S6Q493_TRIMR</name>
<organism evidence="1 2">
    <name type="scientific">Trichuris muris</name>
    <name type="common">Mouse whipworm</name>
    <dbReference type="NCBI Taxonomy" id="70415"/>
    <lineage>
        <taxon>Eukaryota</taxon>
        <taxon>Metazoa</taxon>
        <taxon>Ecdysozoa</taxon>
        <taxon>Nematoda</taxon>
        <taxon>Enoplea</taxon>
        <taxon>Dorylaimia</taxon>
        <taxon>Trichinellida</taxon>
        <taxon>Trichuridae</taxon>
        <taxon>Trichuris</taxon>
    </lineage>
</organism>
<evidence type="ECO:0000313" key="1">
    <source>
        <dbReference type="Proteomes" id="UP000046395"/>
    </source>
</evidence>
<dbReference type="WBParaSite" id="TMUE_3000010884.1">
    <property type="protein sequence ID" value="TMUE_3000010884.1"/>
    <property type="gene ID" value="WBGene00292075"/>
</dbReference>
<proteinExistence type="predicted"/>
<evidence type="ECO:0000313" key="3">
    <source>
        <dbReference type="WBParaSite" id="TMUE_3000010884.1"/>
    </source>
</evidence>
<dbReference type="AlphaFoldDB" id="A0A5S6Q493"/>
<reference evidence="1" key="1">
    <citation type="submission" date="2014-03" db="EMBL/GenBank/DDBJ databases">
        <title>The whipworm genome and dual-species transcriptomics of an intimate host-pathogen interaction.</title>
        <authorList>
            <person name="Foth B.J."/>
            <person name="Tsai I.J."/>
            <person name="Reid A.J."/>
            <person name="Bancroft A.J."/>
            <person name="Nichol S."/>
            <person name="Tracey A."/>
            <person name="Holroyd N."/>
            <person name="Cotton J.A."/>
            <person name="Stanley E.J."/>
            <person name="Zarowiecki M."/>
            <person name="Liu J.Z."/>
            <person name="Huckvale T."/>
            <person name="Cooper P.J."/>
            <person name="Grencis R.K."/>
            <person name="Berriman M."/>
        </authorList>
    </citation>
    <scope>NUCLEOTIDE SEQUENCE [LARGE SCALE GENOMIC DNA]</scope>
    <source>
        <strain evidence="1">Edinburgh</strain>
    </source>
</reference>
<accession>A0A5S6Q493</accession>
<protein>
    <submittedName>
        <fullName evidence="2 3">Uncharacterized protein</fullName>
    </submittedName>
</protein>
<dbReference type="WBParaSite" id="TMUE_0000001979.1">
    <property type="protein sequence ID" value="TMUE_0000001979.1"/>
    <property type="gene ID" value="WBGene00297841"/>
</dbReference>
<evidence type="ECO:0000313" key="2">
    <source>
        <dbReference type="WBParaSite" id="TMUE_0000001979.1"/>
    </source>
</evidence>
<reference evidence="2 3" key="2">
    <citation type="submission" date="2019-12" db="UniProtKB">
        <authorList>
            <consortium name="WormBaseParasite"/>
        </authorList>
    </citation>
    <scope>IDENTIFICATION</scope>
</reference>
<keyword evidence="1" id="KW-1185">Reference proteome</keyword>
<sequence>MGTLISKTRSFVFGHSPSPIVREQNSVQSLPAEGPLGKEPMLHSQNLQLQSGQEQLSPNHCKLVPLADQSNFESNLSLAGSVHDLQEREDMLAELEFAESILE</sequence>